<dbReference type="PANTHER" id="PTHR46330:SF10">
    <property type="entry name" value="TUMOR NECROSIS FACTOR RECEPTOR SUPERFAMILY MEMBER 10D"/>
    <property type="match status" value="1"/>
</dbReference>
<evidence type="ECO:0000256" key="3">
    <source>
        <dbReference type="ARBA" id="ARBA00023136"/>
    </source>
</evidence>
<reference evidence="8" key="2">
    <citation type="submission" date="2019-01" db="EMBL/GenBank/DDBJ databases">
        <authorList>
            <person name="Graves T."/>
            <person name="Eichler E.E."/>
            <person name="Wilson R.K."/>
        </authorList>
    </citation>
    <scope>NUCLEOTIDE SEQUENCE [LARGE SCALE GENOMIC DNA]</scope>
    <source>
        <strain evidence="8">17573</strain>
    </source>
</reference>
<evidence type="ECO:0000256" key="5">
    <source>
        <dbReference type="ARBA" id="ARBA00023170"/>
    </source>
</evidence>
<keyword evidence="3" id="KW-0472">Membrane</keyword>
<dbReference type="GO" id="GO:0016020">
    <property type="term" value="C:membrane"/>
    <property type="evidence" value="ECO:0007669"/>
    <property type="project" value="UniProtKB-SubCell"/>
</dbReference>
<feature type="compositionally biased region" description="Basic and acidic residues" evidence="7">
    <location>
        <begin position="10"/>
        <end position="26"/>
    </location>
</feature>
<organism evidence="8 9">
    <name type="scientific">Macaca mulatta</name>
    <name type="common">Rhesus macaque</name>
    <dbReference type="NCBI Taxonomy" id="9544"/>
    <lineage>
        <taxon>Eukaryota</taxon>
        <taxon>Metazoa</taxon>
        <taxon>Chordata</taxon>
        <taxon>Craniata</taxon>
        <taxon>Vertebrata</taxon>
        <taxon>Euteleostomi</taxon>
        <taxon>Mammalia</taxon>
        <taxon>Eutheria</taxon>
        <taxon>Euarchontoglires</taxon>
        <taxon>Primates</taxon>
        <taxon>Haplorrhini</taxon>
        <taxon>Catarrhini</taxon>
        <taxon>Cercopithecidae</taxon>
        <taxon>Cercopithecinae</taxon>
        <taxon>Macaca</taxon>
    </lineage>
</organism>
<evidence type="ECO:0000313" key="8">
    <source>
        <dbReference type="Ensembl" id="ENSMMUP00000078511.1"/>
    </source>
</evidence>
<dbReference type="VEuPathDB" id="HostDB:ENSMMUG00000061712"/>
<reference evidence="8" key="4">
    <citation type="submission" date="2025-09" db="UniProtKB">
        <authorList>
            <consortium name="Ensembl"/>
        </authorList>
    </citation>
    <scope>IDENTIFICATION</scope>
    <source>
        <strain evidence="8">17573</strain>
    </source>
</reference>
<reference evidence="8" key="3">
    <citation type="submission" date="2025-08" db="UniProtKB">
        <authorList>
            <consortium name="Ensembl"/>
        </authorList>
    </citation>
    <scope>IDENTIFICATION</scope>
    <source>
        <strain evidence="8">17573</strain>
    </source>
</reference>
<evidence type="ECO:0000256" key="1">
    <source>
        <dbReference type="ARBA" id="ARBA00004370"/>
    </source>
</evidence>
<keyword evidence="2" id="KW-0677">Repeat</keyword>
<feature type="region of interest" description="Disordered" evidence="7">
    <location>
        <begin position="54"/>
        <end position="79"/>
    </location>
</feature>
<protein>
    <submittedName>
        <fullName evidence="8">Uncharacterized protein</fullName>
    </submittedName>
</protein>
<reference evidence="9" key="1">
    <citation type="journal article" date="2007" name="Science">
        <title>Evolutionary and biomedical insights from the rhesus macaque genome.</title>
        <authorList>
            <person name="Gibbs R.A."/>
            <person name="Rogers J."/>
            <person name="Katze M.G."/>
            <person name="Bumgarner R."/>
            <person name="Weinstock G.M."/>
            <person name="Mardis E.R."/>
            <person name="Remington K.A."/>
            <person name="Strausberg R.L."/>
            <person name="Venter J.C."/>
            <person name="Wilson R.K."/>
            <person name="Batzer M.A."/>
            <person name="Bustamante C.D."/>
            <person name="Eichler E.E."/>
            <person name="Hahn M.W."/>
            <person name="Hardison R.C."/>
            <person name="Makova K.D."/>
            <person name="Miller W."/>
            <person name="Milosavljevic A."/>
            <person name="Palermo R.E."/>
            <person name="Siepel A."/>
            <person name="Sikela J.M."/>
            <person name="Attaway T."/>
            <person name="Bell S."/>
            <person name="Bernard K.E."/>
            <person name="Buhay C.J."/>
            <person name="Chandrabose M.N."/>
            <person name="Dao M."/>
            <person name="Davis C."/>
            <person name="Delehaunty K.D."/>
            <person name="Ding Y."/>
            <person name="Dinh H.H."/>
            <person name="Dugan-Rocha S."/>
            <person name="Fulton L.A."/>
            <person name="Gabisi R.A."/>
            <person name="Garner T.T."/>
            <person name="Godfrey J."/>
            <person name="Hawes A.C."/>
            <person name="Hernandez J."/>
            <person name="Hines S."/>
            <person name="Holder M."/>
            <person name="Hume J."/>
            <person name="Jhangiani S.N."/>
            <person name="Joshi V."/>
            <person name="Khan Z.M."/>
            <person name="Kirkness E.F."/>
            <person name="Cree A."/>
            <person name="Fowler R.G."/>
            <person name="Lee S."/>
            <person name="Lewis L.R."/>
            <person name="Li Z."/>
            <person name="Liu Y.-S."/>
            <person name="Moore S.M."/>
            <person name="Muzny D."/>
            <person name="Nazareth L.V."/>
            <person name="Ngo D.N."/>
            <person name="Okwuonu G.O."/>
            <person name="Pai G."/>
            <person name="Parker D."/>
            <person name="Paul H.A."/>
            <person name="Pfannkoch C."/>
            <person name="Pohl C.S."/>
            <person name="Rogers Y.-H.C."/>
            <person name="Ruiz S.J."/>
            <person name="Sabo A."/>
            <person name="Santibanez J."/>
            <person name="Schneider B.W."/>
            <person name="Smith S.M."/>
            <person name="Sodergren E."/>
            <person name="Svatek A.F."/>
            <person name="Utterback T.R."/>
            <person name="Vattathil S."/>
            <person name="Warren W."/>
            <person name="White C.S."/>
            <person name="Chinwalla A.T."/>
            <person name="Feng Y."/>
            <person name="Halpern A.L."/>
            <person name="Hillier L.W."/>
            <person name="Huang X."/>
            <person name="Minx P."/>
            <person name="Nelson J.O."/>
            <person name="Pepin K.H."/>
            <person name="Qin X."/>
            <person name="Sutton G.G."/>
            <person name="Venter E."/>
            <person name="Walenz B.P."/>
            <person name="Wallis J.W."/>
            <person name="Worley K.C."/>
            <person name="Yang S.-P."/>
            <person name="Jones S.M."/>
            <person name="Marra M.A."/>
            <person name="Rocchi M."/>
            <person name="Schein J.E."/>
            <person name="Baertsch R."/>
            <person name="Clarke L."/>
            <person name="Csuros M."/>
            <person name="Glasscock J."/>
            <person name="Harris R.A."/>
            <person name="Havlak P."/>
            <person name="Jackson A.R."/>
            <person name="Jiang H."/>
            <person name="Liu Y."/>
            <person name="Messina D.N."/>
            <person name="Shen Y."/>
            <person name="Song H.X.-Z."/>
            <person name="Wylie T."/>
            <person name="Zhang L."/>
            <person name="Birney E."/>
            <person name="Han K."/>
            <person name="Konkel M.K."/>
            <person name="Lee J."/>
            <person name="Smit A.F.A."/>
            <person name="Ullmer B."/>
            <person name="Wang H."/>
            <person name="Xing J."/>
            <person name="Burhans R."/>
            <person name="Cheng Z."/>
            <person name="Karro J.E."/>
            <person name="Ma J."/>
            <person name="Raney B."/>
            <person name="She X."/>
            <person name="Cox M.J."/>
            <person name="Demuth J.P."/>
            <person name="Dumas L.J."/>
            <person name="Han S.-G."/>
            <person name="Hopkins J."/>
            <person name="Karimpour-Fard A."/>
            <person name="Kim Y.H."/>
            <person name="Pollack J.R."/>
            <person name="Vinar T."/>
            <person name="Addo-Quaye C."/>
            <person name="Degenhardt J."/>
            <person name="Denby A."/>
            <person name="Hubisz M.J."/>
            <person name="Indap A."/>
            <person name="Kosiol C."/>
            <person name="Lahn B.T."/>
            <person name="Lawson H.A."/>
            <person name="Marklein A."/>
            <person name="Nielsen R."/>
            <person name="Vallender E.J."/>
            <person name="Clark A.G."/>
            <person name="Ferguson B."/>
            <person name="Hernandez R.D."/>
            <person name="Hirani K."/>
            <person name="Kehrer-Sawatzki H."/>
            <person name="Kolb J."/>
            <person name="Patil S."/>
            <person name="Pu L.-L."/>
            <person name="Ren Y."/>
            <person name="Smith D.G."/>
            <person name="Wheeler D.A."/>
            <person name="Schenck I."/>
            <person name="Ball E.V."/>
            <person name="Chen R."/>
            <person name="Cooper D.N."/>
            <person name="Giardine B."/>
            <person name="Hsu F."/>
            <person name="Kent W.J."/>
            <person name="Lesk A."/>
            <person name="Nelson D.L."/>
            <person name="O'brien W.E."/>
            <person name="Pruefer K."/>
            <person name="Stenson P.D."/>
            <person name="Wallace J.C."/>
            <person name="Ke H."/>
            <person name="Liu X.-M."/>
            <person name="Wang P."/>
            <person name="Xiang A.P."/>
            <person name="Yang F."/>
            <person name="Barber G.P."/>
            <person name="Haussler D."/>
            <person name="Karolchik D."/>
            <person name="Kern A.D."/>
            <person name="Kuhn R.M."/>
            <person name="Smith K.E."/>
            <person name="Zwieg A.S."/>
        </authorList>
    </citation>
    <scope>NUCLEOTIDE SEQUENCE [LARGE SCALE GENOMIC DNA]</scope>
    <source>
        <strain evidence="9">17573</strain>
    </source>
</reference>
<dbReference type="AlphaFoldDB" id="A0A5F8AL04"/>
<dbReference type="InParanoid" id="A0A5F8AL04"/>
<dbReference type="Proteomes" id="UP000006718">
    <property type="component" value="Chromosome 8"/>
</dbReference>
<dbReference type="Bgee" id="ENSMMUG00000061712">
    <property type="expression patterns" value="Expressed in spleen and 7 other cell types or tissues"/>
</dbReference>
<keyword evidence="5" id="KW-0675">Receptor</keyword>
<dbReference type="SUPFAM" id="SSF57586">
    <property type="entry name" value="TNF receptor-like"/>
    <property type="match status" value="1"/>
</dbReference>
<name>A0A5F8AL04_MACMU</name>
<dbReference type="Ensembl" id="ENSMMUT00000094709.1">
    <property type="protein sequence ID" value="ENSMMUP00000078511.1"/>
    <property type="gene ID" value="ENSMMUG00000061712.1"/>
</dbReference>
<dbReference type="GeneTree" id="ENSGT00940000165140"/>
<evidence type="ECO:0000256" key="6">
    <source>
        <dbReference type="ARBA" id="ARBA00023180"/>
    </source>
</evidence>
<accession>A0A5F8AL04</accession>
<keyword evidence="4" id="KW-1015">Disulfide bond</keyword>
<dbReference type="SMR" id="A0A5F8AL04"/>
<evidence type="ECO:0000313" key="9">
    <source>
        <dbReference type="Proteomes" id="UP000006718"/>
    </source>
</evidence>
<comment type="subcellular location">
    <subcellularLocation>
        <location evidence="1">Membrane</location>
    </subcellularLocation>
</comment>
<dbReference type="PANTHER" id="PTHR46330">
    <property type="entry name" value="TUMOR NECROSIS FACTOR RECEPTOR SUPERFAMILY MEMBER 10B"/>
    <property type="match status" value="1"/>
</dbReference>
<dbReference type="Gene3D" id="2.10.50.10">
    <property type="entry name" value="Tumor Necrosis Factor Receptor, subunit A, domain 2"/>
    <property type="match status" value="1"/>
</dbReference>
<evidence type="ECO:0000256" key="4">
    <source>
        <dbReference type="ARBA" id="ARBA00023157"/>
    </source>
</evidence>
<keyword evidence="6" id="KW-0325">Glycoprotein</keyword>
<sequence>RPGQGATQDPGRRRERDRGPDPQDPKVRRRHRRGPAAGPSLLCHHCPAGGSFPADSGPQQQWHSFQEEKCPAGSHRSEHTGDCNPCTEGVDYTNTSNNLFSCLPFTVCKSGTDCVHLLSRGGVWDNEVGVVADVSQGTKFQPNLVFITLFHDYIFDRLKKIERNLFCNACHLAGKSSKLSAARG</sequence>
<keyword evidence="9" id="KW-1185">Reference proteome</keyword>
<proteinExistence type="predicted"/>
<dbReference type="InterPro" id="IPR052491">
    <property type="entry name" value="TNFRSF10"/>
</dbReference>
<dbReference type="STRING" id="9544.ENSMMUP00000078511"/>
<evidence type="ECO:0000256" key="2">
    <source>
        <dbReference type="ARBA" id="ARBA00022737"/>
    </source>
</evidence>
<feature type="compositionally biased region" description="Basic and acidic residues" evidence="7">
    <location>
        <begin position="65"/>
        <end position="79"/>
    </location>
</feature>
<evidence type="ECO:0000256" key="7">
    <source>
        <dbReference type="SAM" id="MobiDB-lite"/>
    </source>
</evidence>
<feature type="region of interest" description="Disordered" evidence="7">
    <location>
        <begin position="1"/>
        <end position="40"/>
    </location>
</feature>